<dbReference type="GO" id="GO:0046872">
    <property type="term" value="F:metal ion binding"/>
    <property type="evidence" value="ECO:0007669"/>
    <property type="project" value="UniProtKB-KW"/>
</dbReference>
<dbReference type="PANTHER" id="PTHR22789">
    <property type="entry name" value="FUCULOSE PHOSPHATE ALDOLASE"/>
    <property type="match status" value="1"/>
</dbReference>
<proteinExistence type="predicted"/>
<name>A0A2V1DPQ8_9PLEO</name>
<dbReference type="GO" id="GO:0005829">
    <property type="term" value="C:cytosol"/>
    <property type="evidence" value="ECO:0007669"/>
    <property type="project" value="TreeGrafter"/>
</dbReference>
<dbReference type="Pfam" id="PF00596">
    <property type="entry name" value="Aldolase_II"/>
    <property type="match status" value="1"/>
</dbReference>
<dbReference type="STRING" id="97972.A0A2V1DPQ8"/>
<feature type="domain" description="Class II aldolase/adducin N-terminal" evidence="3">
    <location>
        <begin position="17"/>
        <end position="209"/>
    </location>
</feature>
<dbReference type="OrthoDB" id="2932980at2759"/>
<protein>
    <submittedName>
        <fullName evidence="4">Arad-like aldolase/epimerase</fullName>
    </submittedName>
</protein>
<dbReference type="SMART" id="SM01007">
    <property type="entry name" value="Aldolase_II"/>
    <property type="match status" value="1"/>
</dbReference>
<gene>
    <name evidence="4" type="ORF">DM02DRAFT_709653</name>
</gene>
<keyword evidence="2" id="KW-0456">Lyase</keyword>
<evidence type="ECO:0000256" key="1">
    <source>
        <dbReference type="ARBA" id="ARBA00022723"/>
    </source>
</evidence>
<evidence type="ECO:0000313" key="5">
    <source>
        <dbReference type="Proteomes" id="UP000244855"/>
    </source>
</evidence>
<dbReference type="EMBL" id="KZ805380">
    <property type="protein sequence ID" value="PVI00009.1"/>
    <property type="molecule type" value="Genomic_DNA"/>
</dbReference>
<keyword evidence="5" id="KW-1185">Reference proteome</keyword>
<dbReference type="Proteomes" id="UP000244855">
    <property type="component" value="Unassembled WGS sequence"/>
</dbReference>
<dbReference type="Gene3D" id="3.40.225.10">
    <property type="entry name" value="Class II aldolase/adducin N-terminal domain"/>
    <property type="match status" value="1"/>
</dbReference>
<dbReference type="InterPro" id="IPR050197">
    <property type="entry name" value="Aldolase_class_II_sugar_metab"/>
</dbReference>
<evidence type="ECO:0000259" key="3">
    <source>
        <dbReference type="SMART" id="SM01007"/>
    </source>
</evidence>
<evidence type="ECO:0000256" key="2">
    <source>
        <dbReference type="ARBA" id="ARBA00023239"/>
    </source>
</evidence>
<sequence length="271" mass="29917">MIAANLTQLFMTFINGLHILDYNKVLDAYGHLSVRNPNNAATFFMSRNEAPALVTSPSDIVEYYVANASAVEPSPPSGFIERYIHSEIYKRFSGINAVVHSHSSAMIPYSISGVPLKPSIHLAGFLGEVVPVFDISQYYHDNDTQDLLVRTIPLGAALASKFSAGNSTESLPDHLVVLMQSHGFTTCSTDIETVVFQAIYSQTDAEVKSDALVIQHAFLDSNSNHHEGLVYLTQKQATDSWATDKGTIQRPWDLWVREVKVSPLYVNTLDP</sequence>
<dbReference type="GO" id="GO:0019323">
    <property type="term" value="P:pentose catabolic process"/>
    <property type="evidence" value="ECO:0007669"/>
    <property type="project" value="TreeGrafter"/>
</dbReference>
<dbReference type="InterPro" id="IPR001303">
    <property type="entry name" value="Aldolase_II/adducin_N"/>
</dbReference>
<dbReference type="GO" id="GO:0016832">
    <property type="term" value="F:aldehyde-lyase activity"/>
    <property type="evidence" value="ECO:0007669"/>
    <property type="project" value="TreeGrafter"/>
</dbReference>
<accession>A0A2V1DPQ8</accession>
<dbReference type="PANTHER" id="PTHR22789:SF0">
    <property type="entry name" value="3-OXO-TETRONATE 4-PHOSPHATE DECARBOXYLASE-RELATED"/>
    <property type="match status" value="1"/>
</dbReference>
<organism evidence="4 5">
    <name type="scientific">Periconia macrospinosa</name>
    <dbReference type="NCBI Taxonomy" id="97972"/>
    <lineage>
        <taxon>Eukaryota</taxon>
        <taxon>Fungi</taxon>
        <taxon>Dikarya</taxon>
        <taxon>Ascomycota</taxon>
        <taxon>Pezizomycotina</taxon>
        <taxon>Dothideomycetes</taxon>
        <taxon>Pleosporomycetidae</taxon>
        <taxon>Pleosporales</taxon>
        <taxon>Massarineae</taxon>
        <taxon>Periconiaceae</taxon>
        <taxon>Periconia</taxon>
    </lineage>
</organism>
<reference evidence="4 5" key="1">
    <citation type="journal article" date="2018" name="Sci. Rep.">
        <title>Comparative genomics provides insights into the lifestyle and reveals functional heterogeneity of dark septate endophytic fungi.</title>
        <authorList>
            <person name="Knapp D.G."/>
            <person name="Nemeth J.B."/>
            <person name="Barry K."/>
            <person name="Hainaut M."/>
            <person name="Henrissat B."/>
            <person name="Johnson J."/>
            <person name="Kuo A."/>
            <person name="Lim J.H.P."/>
            <person name="Lipzen A."/>
            <person name="Nolan M."/>
            <person name="Ohm R.A."/>
            <person name="Tamas L."/>
            <person name="Grigoriev I.V."/>
            <person name="Spatafora J.W."/>
            <person name="Nagy L.G."/>
            <person name="Kovacs G.M."/>
        </authorList>
    </citation>
    <scope>NUCLEOTIDE SEQUENCE [LARGE SCALE GENOMIC DNA]</scope>
    <source>
        <strain evidence="4 5">DSE2036</strain>
    </source>
</reference>
<evidence type="ECO:0000313" key="4">
    <source>
        <dbReference type="EMBL" id="PVI00009.1"/>
    </source>
</evidence>
<dbReference type="AlphaFoldDB" id="A0A2V1DPQ8"/>
<dbReference type="SUPFAM" id="SSF53639">
    <property type="entry name" value="AraD/HMP-PK domain-like"/>
    <property type="match status" value="1"/>
</dbReference>
<keyword evidence="1" id="KW-0479">Metal-binding</keyword>
<dbReference type="InterPro" id="IPR036409">
    <property type="entry name" value="Aldolase_II/adducin_N_sf"/>
</dbReference>